<dbReference type="GeneID" id="90540015"/>
<keyword evidence="4" id="KW-1185">Reference proteome</keyword>
<dbReference type="KEGG" id="vnx:VNE69_01151"/>
<accession>A0AAX4J8I3</accession>
<feature type="compositionally biased region" description="Polar residues" evidence="1">
    <location>
        <begin position="262"/>
        <end position="280"/>
    </location>
</feature>
<feature type="compositionally biased region" description="Polar residues" evidence="1">
    <location>
        <begin position="236"/>
        <end position="255"/>
    </location>
</feature>
<dbReference type="EMBL" id="CP142726">
    <property type="protein sequence ID" value="WUR02212.1"/>
    <property type="molecule type" value="Genomic_DNA"/>
</dbReference>
<dbReference type="RefSeq" id="XP_065328357.1">
    <property type="nucleotide sequence ID" value="XM_065472285.1"/>
</dbReference>
<keyword evidence="2" id="KW-0812">Transmembrane</keyword>
<evidence type="ECO:0000313" key="3">
    <source>
        <dbReference type="EMBL" id="WUR02212.1"/>
    </source>
</evidence>
<feature type="region of interest" description="Disordered" evidence="1">
    <location>
        <begin position="236"/>
        <end position="280"/>
    </location>
</feature>
<evidence type="ECO:0000256" key="1">
    <source>
        <dbReference type="SAM" id="MobiDB-lite"/>
    </source>
</evidence>
<keyword evidence="2" id="KW-1133">Transmembrane helix</keyword>
<name>A0AAX4J8I3_9MICR</name>
<proteinExistence type="predicted"/>
<reference evidence="3" key="1">
    <citation type="journal article" date="2024" name="BMC Genomics">
        <title>Functional annotation of a divergent genome using sequence and structure-based similarity.</title>
        <authorList>
            <person name="Svedberg D."/>
            <person name="Winiger R.R."/>
            <person name="Berg A."/>
            <person name="Sharma H."/>
            <person name="Tellgren-Roth C."/>
            <person name="Debrunner-Vossbrinck B.A."/>
            <person name="Vossbrinck C.R."/>
            <person name="Barandun J."/>
        </authorList>
    </citation>
    <scope>NUCLEOTIDE SEQUENCE</scope>
    <source>
        <strain evidence="3">Illinois isolate</strain>
    </source>
</reference>
<evidence type="ECO:0000313" key="4">
    <source>
        <dbReference type="Proteomes" id="UP001334084"/>
    </source>
</evidence>
<dbReference type="AlphaFoldDB" id="A0AAX4J8I3"/>
<gene>
    <name evidence="3" type="ORF">VNE69_01151</name>
</gene>
<sequence length="406" mass="47029">MNAIIFYFGLSTFIATIITTKINQKILLNKIKDINNAKNCYLFESQIHDSDLSLAEVQYIGHTIWRELTNKKEFRKTLKTNNLDGIFNDKKEYFYNKYINKLLIGFKLKSEGTKTPELIKDENGFIEQTVFMTQDILRSLNLCYKDTISKAKSFKDIIHKIFEKSLCLKNYGKDTLPGVYHRHCEDFAEHYINCKVYDSQYMKQWFEKHREFLSTDRCIENNINYDIRYTKSTTNSEDTLDRNTTTTAQNPVNRANTKKNNSRMVKSTTQSNITNSDDSINTSTPTNFDFNTDTTNSDNILNTTTTNTSDFLTSRNINYDFLNAHNSGNDTNNTIAHAGFGNNILGFNTNNDILSGNGTYIIGGFIIFIVMLIIGSISFIFYRRKKNSAKYRIIKPENYKKRPEFP</sequence>
<protein>
    <submittedName>
        <fullName evidence="3">SP-containing membrane protein</fullName>
    </submittedName>
</protein>
<organism evidence="3 4">
    <name type="scientific">Vairimorpha necatrix</name>
    <dbReference type="NCBI Taxonomy" id="6039"/>
    <lineage>
        <taxon>Eukaryota</taxon>
        <taxon>Fungi</taxon>
        <taxon>Fungi incertae sedis</taxon>
        <taxon>Microsporidia</taxon>
        <taxon>Nosematidae</taxon>
        <taxon>Vairimorpha</taxon>
    </lineage>
</organism>
<keyword evidence="2" id="KW-0472">Membrane</keyword>
<feature type="transmembrane region" description="Helical" evidence="2">
    <location>
        <begin position="360"/>
        <end position="382"/>
    </location>
</feature>
<evidence type="ECO:0000256" key="2">
    <source>
        <dbReference type="SAM" id="Phobius"/>
    </source>
</evidence>
<dbReference type="Proteomes" id="UP001334084">
    <property type="component" value="Chromosome 1"/>
</dbReference>